<reference evidence="4 5" key="1">
    <citation type="submission" date="2024-06" db="EMBL/GenBank/DDBJ databases">
        <title>Genomic Encyclopedia of Type Strains, Phase IV (KMG-IV): sequencing the most valuable type-strain genomes for metagenomic binning, comparative biology and taxonomic classification.</title>
        <authorList>
            <person name="Goeker M."/>
        </authorList>
    </citation>
    <scope>NUCLEOTIDE SEQUENCE [LARGE SCALE GENOMIC DNA]</scope>
    <source>
        <strain evidence="4 5">DSM 19730</strain>
    </source>
</reference>
<evidence type="ECO:0000313" key="4">
    <source>
        <dbReference type="EMBL" id="MET3660341.1"/>
    </source>
</evidence>
<dbReference type="Proteomes" id="UP001549143">
    <property type="component" value="Unassembled WGS sequence"/>
</dbReference>
<dbReference type="NCBIfam" id="TIGR01730">
    <property type="entry name" value="RND_mfp"/>
    <property type="match status" value="1"/>
</dbReference>
<evidence type="ECO:0000259" key="3">
    <source>
        <dbReference type="Pfam" id="PF25954"/>
    </source>
</evidence>
<comment type="caution">
    <text evidence="4">The sequence shown here is derived from an EMBL/GenBank/DDBJ whole genome shotgun (WGS) entry which is preliminary data.</text>
</comment>
<dbReference type="Gene3D" id="2.40.50.100">
    <property type="match status" value="1"/>
</dbReference>
<evidence type="ECO:0000313" key="5">
    <source>
        <dbReference type="Proteomes" id="UP001549143"/>
    </source>
</evidence>
<dbReference type="Gene3D" id="1.10.287.470">
    <property type="entry name" value="Helix hairpin bin"/>
    <property type="match status" value="1"/>
</dbReference>
<feature type="domain" description="CusB-like beta-barrel" evidence="3">
    <location>
        <begin position="209"/>
        <end position="281"/>
    </location>
</feature>
<dbReference type="InterPro" id="IPR006143">
    <property type="entry name" value="RND_pump_MFP"/>
</dbReference>
<proteinExistence type="inferred from homology"/>
<dbReference type="SUPFAM" id="SSF111369">
    <property type="entry name" value="HlyD-like secretion proteins"/>
    <property type="match status" value="1"/>
</dbReference>
<dbReference type="PROSITE" id="PS51257">
    <property type="entry name" value="PROKAR_LIPOPROTEIN"/>
    <property type="match status" value="1"/>
</dbReference>
<dbReference type="Gene3D" id="2.40.30.170">
    <property type="match status" value="1"/>
</dbReference>
<dbReference type="PANTHER" id="PTHR30469:SF15">
    <property type="entry name" value="HLYD FAMILY OF SECRETION PROTEINS"/>
    <property type="match status" value="1"/>
</dbReference>
<name>A0ABV2KGZ0_9HYPH</name>
<organism evidence="4 5">
    <name type="scientific">Aquamicrobium ahrensii</name>
    <dbReference type="NCBI Taxonomy" id="469551"/>
    <lineage>
        <taxon>Bacteria</taxon>
        <taxon>Pseudomonadati</taxon>
        <taxon>Pseudomonadota</taxon>
        <taxon>Alphaproteobacteria</taxon>
        <taxon>Hyphomicrobiales</taxon>
        <taxon>Phyllobacteriaceae</taxon>
        <taxon>Aquamicrobium</taxon>
    </lineage>
</organism>
<protein>
    <submittedName>
        <fullName evidence="4">RND family efflux transporter MFP subunit</fullName>
    </submittedName>
</protein>
<sequence length="362" mass="38197">MSMTRFLHLLLVCAPLALLCACGEVETPQQETPPRPVIYTVVEPHASVETGFTGTIEPRYSAALAFRVLGRITSRPVNVGDLVGKGEVVAAVDPAALDLAMQSARADLASAEAQFASASASEERQRALLAVNSVSQAIYDAARQARDSAAAGLEKARAGLSKAEDQRGYAQLRPDFDGVVSAVHAEVGETIAAGQPVLTVARPDIREAVVDVPDTLNGLLTPGTEFEVRLQADPSVTGRGTVREVSPQADPQTRLRRLRIALDEPDPGFRLGATVRVAHRAAGPAPVVLPASALMEKDGTASVWLVDPQALQVKSQPVTVAQRGRDGFVTDDVPVGSYVVTAGVHELSEGQNVRLEGEGKRN</sequence>
<feature type="signal peptide" evidence="2">
    <location>
        <begin position="1"/>
        <end position="23"/>
    </location>
</feature>
<dbReference type="Gene3D" id="2.40.420.20">
    <property type="match status" value="1"/>
</dbReference>
<dbReference type="InterPro" id="IPR058792">
    <property type="entry name" value="Beta-barrel_RND_2"/>
</dbReference>
<keyword evidence="5" id="KW-1185">Reference proteome</keyword>
<dbReference type="PANTHER" id="PTHR30469">
    <property type="entry name" value="MULTIDRUG RESISTANCE PROTEIN MDTA"/>
    <property type="match status" value="1"/>
</dbReference>
<dbReference type="Pfam" id="PF25954">
    <property type="entry name" value="Beta-barrel_RND_2"/>
    <property type="match status" value="1"/>
</dbReference>
<gene>
    <name evidence="4" type="ORF">ABID44_000655</name>
</gene>
<accession>A0ABV2KGZ0</accession>
<comment type="similarity">
    <text evidence="1">Belongs to the membrane fusion protein (MFP) (TC 8.A.1) family.</text>
</comment>
<keyword evidence="2" id="KW-0732">Signal</keyword>
<evidence type="ECO:0000256" key="2">
    <source>
        <dbReference type="SAM" id="SignalP"/>
    </source>
</evidence>
<evidence type="ECO:0000256" key="1">
    <source>
        <dbReference type="ARBA" id="ARBA00009477"/>
    </source>
</evidence>
<feature type="chain" id="PRO_5045886126" evidence="2">
    <location>
        <begin position="24"/>
        <end position="362"/>
    </location>
</feature>
<dbReference type="EMBL" id="JBEPMN010000002">
    <property type="protein sequence ID" value="MET3660341.1"/>
    <property type="molecule type" value="Genomic_DNA"/>
</dbReference>